<dbReference type="Pfam" id="PF06325">
    <property type="entry name" value="PrmA"/>
    <property type="match status" value="1"/>
</dbReference>
<evidence type="ECO:0000256" key="1">
    <source>
        <dbReference type="ARBA" id="ARBA00022603"/>
    </source>
</evidence>
<protein>
    <recommendedName>
        <fullName evidence="5">Protein arginine N-methyltransferase</fullName>
        <ecNumber evidence="5">2.1.1.-</ecNumber>
    </recommendedName>
</protein>
<evidence type="ECO:0000313" key="8">
    <source>
        <dbReference type="EMBL" id="KAL3320413.1"/>
    </source>
</evidence>
<comment type="similarity">
    <text evidence="5">Belongs to the class I-like SAM-binding methyltransferase superfamily. Protein arginine N-methyltransferase family. PRMT7 subfamily.</text>
</comment>
<evidence type="ECO:0000256" key="5">
    <source>
        <dbReference type="PIRNR" id="PIRNR036946"/>
    </source>
</evidence>
<evidence type="ECO:0000313" key="9">
    <source>
        <dbReference type="Proteomes" id="UP001626550"/>
    </source>
</evidence>
<feature type="domain" description="Protein arginine N-methyltransferase" evidence="7">
    <location>
        <begin position="253"/>
        <end position="327"/>
    </location>
</feature>
<dbReference type="Proteomes" id="UP001626550">
    <property type="component" value="Unassembled WGS sequence"/>
</dbReference>
<keyword evidence="3 6" id="KW-0949">S-adenosyl-L-methionine</keyword>
<dbReference type="InterPro" id="IPR025799">
    <property type="entry name" value="Arg_MeTrfase"/>
</dbReference>
<name>A0ABD2QLV2_9PLAT</name>
<dbReference type="AlphaFoldDB" id="A0ABD2QLV2"/>
<comment type="caution">
    <text evidence="8">The sequence shown here is derived from an EMBL/GenBank/DDBJ whole genome shotgun (WGS) entry which is preliminary data.</text>
</comment>
<keyword evidence="2 6" id="KW-0808">Transferase</keyword>
<comment type="function">
    <text evidence="5">Arginine methyltransferase that can both catalyze the formation of omega-N monomethylarginine (MMA) and symmetrical dimethylarginine (sDMA).</text>
</comment>
<evidence type="ECO:0000259" key="7">
    <source>
        <dbReference type="Pfam" id="PF22528"/>
    </source>
</evidence>
<keyword evidence="1 6" id="KW-0489">Methyltransferase</keyword>
<reference evidence="8 9" key="1">
    <citation type="submission" date="2024-11" db="EMBL/GenBank/DDBJ databases">
        <title>Adaptive evolution of stress response genes in parasites aligns with host niche diversity.</title>
        <authorList>
            <person name="Hahn C."/>
            <person name="Resl P."/>
        </authorList>
    </citation>
    <scope>NUCLEOTIDE SEQUENCE [LARGE SCALE GENOMIC DNA]</scope>
    <source>
        <strain evidence="8">EGGRZ-B1_66</strain>
        <tissue evidence="8">Body</tissue>
    </source>
</reference>
<dbReference type="InterPro" id="IPR055135">
    <property type="entry name" value="PRMT_dom"/>
</dbReference>
<organism evidence="8 9">
    <name type="scientific">Cichlidogyrus casuarinus</name>
    <dbReference type="NCBI Taxonomy" id="1844966"/>
    <lineage>
        <taxon>Eukaryota</taxon>
        <taxon>Metazoa</taxon>
        <taxon>Spiralia</taxon>
        <taxon>Lophotrochozoa</taxon>
        <taxon>Platyhelminthes</taxon>
        <taxon>Monogenea</taxon>
        <taxon>Monopisthocotylea</taxon>
        <taxon>Dactylogyridea</taxon>
        <taxon>Ancyrocephalidae</taxon>
        <taxon>Cichlidogyrus</taxon>
    </lineage>
</organism>
<dbReference type="PROSITE" id="PS51678">
    <property type="entry name" value="SAM_MT_PRMT"/>
    <property type="match status" value="1"/>
</dbReference>
<dbReference type="InterPro" id="IPR014644">
    <property type="entry name" value="MeTrfase_PRMT7"/>
</dbReference>
<accession>A0ABD2QLV2</accession>
<dbReference type="Pfam" id="PF22528">
    <property type="entry name" value="PRMT_C"/>
    <property type="match status" value="1"/>
</dbReference>
<dbReference type="PIRSF" id="PIRSF036946">
    <property type="entry name" value="Arg_N-mtase"/>
    <property type="match status" value="1"/>
</dbReference>
<sequence>MDKVIGKPQWKLLPDDYDYHQDIARSGYADMLHDTDRNVRYREAIEFSIKRLKEQHPDRPIIVLDIGTGTGLLSMMAARAGADSVYACEGFNPVAKCAKKIIKKNGFDGIIKVIEKHSTQLQIGIDLPERANMLVAELLDTELIGEAALSSYRHAAENLITEDALLVPNLARLYCHVVESPFLWSHQFVKNSQINCAGSSSIFDLQASQLIPVDPSQSCNANEPQIKLLSKDPILLDVINFAPPSQLILMKNQKKISFVANSNSTAHAFLIWWDLQMEPTNSTKGITMAPKWMLNESEYHWRDHWMQAIYFPQVPLTLQLGKEYQLHYNHDEISIWMNFDALSSGANSAAHLGYARSRIAQLNSESHVQYSQQLIRQVEDALLRQSRKCNVFIFSEASLFPFVTRHLSPQCLERVHKIYIFESNLHGVRFIEELMTEEAKHKVVMEPDYDVLFEKNQFRQSIKENDNLVIAEPFVATATTPWDHLNFFYFKNRMLLFSQPVQTTLINPKNLKIFCVAVAFEHLHKIRHPVGMCEGFDLSEFDEMILSSSRLVDAVIEEHPLWEYPGIACSLEKEIFQFNLEQLPVQKKASLDRREVLIIEQPDSMNGLAFWAEWDTDSDQSYSSTKPKTPIQIGRMIEWDALGQKQGVYLFYPDELQSLQSKQLTIRTRFDLATAKFSFNFE</sequence>
<dbReference type="Gene3D" id="2.70.160.11">
    <property type="entry name" value="Hnrnp arginine n-methyltransferase1"/>
    <property type="match status" value="2"/>
</dbReference>
<evidence type="ECO:0000256" key="3">
    <source>
        <dbReference type="ARBA" id="ARBA00022691"/>
    </source>
</evidence>
<dbReference type="SUPFAM" id="SSF53335">
    <property type="entry name" value="S-adenosyl-L-methionine-dependent methyltransferases"/>
    <property type="match status" value="1"/>
</dbReference>
<keyword evidence="4" id="KW-0677">Repeat</keyword>
<dbReference type="Gene3D" id="3.40.50.150">
    <property type="entry name" value="Vaccinia Virus protein VP39"/>
    <property type="match status" value="2"/>
</dbReference>
<dbReference type="CDD" id="cd02440">
    <property type="entry name" value="AdoMet_MTases"/>
    <property type="match status" value="1"/>
</dbReference>
<dbReference type="PANTHER" id="PTHR11006">
    <property type="entry name" value="PROTEIN ARGININE N-METHYLTRANSFERASE"/>
    <property type="match status" value="1"/>
</dbReference>
<dbReference type="InterPro" id="IPR029063">
    <property type="entry name" value="SAM-dependent_MTases_sf"/>
</dbReference>
<dbReference type="EC" id="2.1.1.-" evidence="5"/>
<dbReference type="PANTHER" id="PTHR11006:SF4">
    <property type="entry name" value="PROTEIN ARGININE N-METHYLTRANSFERASE 7"/>
    <property type="match status" value="1"/>
</dbReference>
<keyword evidence="9" id="KW-1185">Reference proteome</keyword>
<gene>
    <name evidence="8" type="primary">PRMT7</name>
    <name evidence="8" type="ORF">Ciccas_000894</name>
</gene>
<evidence type="ECO:0000256" key="2">
    <source>
        <dbReference type="ARBA" id="ARBA00022679"/>
    </source>
</evidence>
<dbReference type="GO" id="GO:0032259">
    <property type="term" value="P:methylation"/>
    <property type="evidence" value="ECO:0007669"/>
    <property type="project" value="UniProtKB-KW"/>
</dbReference>
<dbReference type="EMBL" id="JBJKFK010000053">
    <property type="protein sequence ID" value="KAL3320413.1"/>
    <property type="molecule type" value="Genomic_DNA"/>
</dbReference>
<proteinExistence type="inferred from homology"/>
<evidence type="ECO:0000256" key="6">
    <source>
        <dbReference type="PROSITE-ProRule" id="PRU01015"/>
    </source>
</evidence>
<dbReference type="GO" id="GO:0008168">
    <property type="term" value="F:methyltransferase activity"/>
    <property type="evidence" value="ECO:0007669"/>
    <property type="project" value="UniProtKB-KW"/>
</dbReference>
<dbReference type="FunFam" id="3.40.50.150:FF:000071">
    <property type="entry name" value="Protein arginine N-methyltransferase 7"/>
    <property type="match status" value="1"/>
</dbReference>
<evidence type="ECO:0000256" key="4">
    <source>
        <dbReference type="ARBA" id="ARBA00022737"/>
    </source>
</evidence>